<dbReference type="GO" id="GO:0005886">
    <property type="term" value="C:plasma membrane"/>
    <property type="evidence" value="ECO:0007669"/>
    <property type="project" value="TreeGrafter"/>
</dbReference>
<dbReference type="EMBL" id="AP018930">
    <property type="protein sequence ID" value="BBG26093.1"/>
    <property type="molecule type" value="Genomic_DNA"/>
</dbReference>
<proteinExistence type="predicted"/>
<feature type="transmembrane region" description="Helical" evidence="5">
    <location>
        <begin position="133"/>
        <end position="152"/>
    </location>
</feature>
<comment type="subcellular location">
    <subcellularLocation>
        <location evidence="1">Membrane</location>
        <topology evidence="1">Multi-pass membrane protein</topology>
    </subcellularLocation>
</comment>
<dbReference type="AlphaFoldDB" id="A0A510DT45"/>
<feature type="transmembrane region" description="Helical" evidence="5">
    <location>
        <begin position="104"/>
        <end position="126"/>
    </location>
</feature>
<sequence length="284" mass="33010">MGFKGFEKLTTYVEYKTPYHLLHPLTKLLIVVIVTIICAESIWWVDLIIGIASLYFYYLLRRIRLILSFSLLQMIGSVLDYSYFVSPVVLREIFGNNLTIIWKFPSYFVFMGFVPYLTLQAIIYSFQVSMRIWTMLMYSGLIFLTTTPSQIIRSFHKMKVPMSITFAITVGLVSLPRIFDTADTIIKLQLMKGIGYKKRIKFLYNLRAMFESIIPLFIYEFKKAKTVSISAETRAFMAYKKRTYIDDITFSKIDKIVVTIMIAALIIDTYLVIVGMIPSIPFHP</sequence>
<keyword evidence="2 5" id="KW-0812">Transmembrane</keyword>
<keyword evidence="8" id="KW-1185">Reference proteome</keyword>
<accession>A0A510DT45</accession>
<reference evidence="6 8" key="2">
    <citation type="journal article" date="2020" name="Int. J. Syst. Evol. Microbiol.">
        <title>Sulfuracidifex tepidarius gen. nov., sp. nov. and transfer of Sulfolobus metallicus Huber and Stetter 1992 to the genus Sulfuracidifex as Sulfuracidifex metallicus comb. nov.</title>
        <authorList>
            <person name="Itoh T."/>
            <person name="Miura T."/>
            <person name="Sakai H.D."/>
            <person name="Kato S."/>
            <person name="Ohkuma M."/>
            <person name="Takashina T."/>
        </authorList>
    </citation>
    <scope>NUCLEOTIDE SEQUENCE [LARGE SCALE GENOMIC DNA]</scope>
    <source>
        <strain evidence="6 8">IC-006</strain>
        <strain evidence="7">IC-007</strain>
    </source>
</reference>
<dbReference type="EMBL" id="AP018929">
    <property type="protein sequence ID" value="BBG23341.1"/>
    <property type="molecule type" value="Genomic_DNA"/>
</dbReference>
<gene>
    <name evidence="6" type="ORF">IC006_0625</name>
    <name evidence="7" type="ORF">IC007_0598</name>
</gene>
<dbReference type="KEGG" id="step:IC006_0625"/>
<feature type="transmembrane region" description="Helical" evidence="5">
    <location>
        <begin position="158"/>
        <end position="179"/>
    </location>
</feature>
<evidence type="ECO:0000313" key="9">
    <source>
        <dbReference type="Proteomes" id="UP000325030"/>
    </source>
</evidence>
<name>A0A510DT45_9CREN</name>
<accession>A0A510E0R8</accession>
<dbReference type="Pfam" id="PF02361">
    <property type="entry name" value="CbiQ"/>
    <property type="match status" value="1"/>
</dbReference>
<evidence type="ECO:0000313" key="6">
    <source>
        <dbReference type="EMBL" id="BBG23341.1"/>
    </source>
</evidence>
<evidence type="ECO:0000313" key="7">
    <source>
        <dbReference type="EMBL" id="BBG26093.1"/>
    </source>
</evidence>
<keyword evidence="3 5" id="KW-1133">Transmembrane helix</keyword>
<dbReference type="STRING" id="1294262.GCA_001316085_02944"/>
<dbReference type="InterPro" id="IPR003339">
    <property type="entry name" value="ABC/ECF_trnsptr_transmembrane"/>
</dbReference>
<evidence type="ECO:0000256" key="4">
    <source>
        <dbReference type="ARBA" id="ARBA00023136"/>
    </source>
</evidence>
<dbReference type="Proteomes" id="UP000325030">
    <property type="component" value="Chromosome"/>
</dbReference>
<dbReference type="Proteomes" id="UP000322983">
    <property type="component" value="Chromosome"/>
</dbReference>
<dbReference type="OrthoDB" id="31170at2157"/>
<dbReference type="GeneID" id="41717038"/>
<feature type="transmembrane region" description="Helical" evidence="5">
    <location>
        <begin position="65"/>
        <end position="84"/>
    </location>
</feature>
<evidence type="ECO:0000313" key="8">
    <source>
        <dbReference type="Proteomes" id="UP000322983"/>
    </source>
</evidence>
<evidence type="ECO:0000256" key="2">
    <source>
        <dbReference type="ARBA" id="ARBA00022692"/>
    </source>
</evidence>
<protein>
    <submittedName>
        <fullName evidence="6">Energy-coupling factor transporter transmembrane protein EcfT</fullName>
    </submittedName>
</protein>
<keyword evidence="4 5" id="KW-0472">Membrane</keyword>
<dbReference type="PANTHER" id="PTHR33514:SF13">
    <property type="entry name" value="PROTEIN ABCI12, CHLOROPLASTIC"/>
    <property type="match status" value="1"/>
</dbReference>
<organism evidence="6 8">
    <name type="scientific">Sulfuracidifex tepidarius</name>
    <dbReference type="NCBI Taxonomy" id="1294262"/>
    <lineage>
        <taxon>Archaea</taxon>
        <taxon>Thermoproteota</taxon>
        <taxon>Thermoprotei</taxon>
        <taxon>Sulfolobales</taxon>
        <taxon>Sulfolobaceae</taxon>
        <taxon>Sulfuracidifex</taxon>
    </lineage>
</organism>
<feature type="transmembrane region" description="Helical" evidence="5">
    <location>
        <begin position="256"/>
        <end position="277"/>
    </location>
</feature>
<dbReference type="PANTHER" id="PTHR33514">
    <property type="entry name" value="PROTEIN ABCI12, CHLOROPLASTIC"/>
    <property type="match status" value="1"/>
</dbReference>
<evidence type="ECO:0000256" key="1">
    <source>
        <dbReference type="ARBA" id="ARBA00004141"/>
    </source>
</evidence>
<dbReference type="CDD" id="cd16914">
    <property type="entry name" value="EcfT"/>
    <property type="match status" value="1"/>
</dbReference>
<feature type="transmembrane region" description="Helical" evidence="5">
    <location>
        <begin position="28"/>
        <end position="58"/>
    </location>
</feature>
<evidence type="ECO:0000256" key="5">
    <source>
        <dbReference type="SAM" id="Phobius"/>
    </source>
</evidence>
<dbReference type="RefSeq" id="WP_162302105.1">
    <property type="nucleotide sequence ID" value="NZ_AP018929.1"/>
</dbReference>
<reference evidence="9" key="1">
    <citation type="submission" date="2018-09" db="EMBL/GenBank/DDBJ databases">
        <title>Complete Genome Sequencing of Sulfolobus sp. JCM 16834.</title>
        <authorList>
            <person name="Kato S."/>
            <person name="Itoh T."/>
            <person name="Ohkuma M."/>
        </authorList>
    </citation>
    <scope>NUCLEOTIDE SEQUENCE [LARGE SCALE GENOMIC DNA]</scope>
    <source>
        <strain evidence="9">IC-007</strain>
    </source>
</reference>
<evidence type="ECO:0000256" key="3">
    <source>
        <dbReference type="ARBA" id="ARBA00022989"/>
    </source>
</evidence>